<gene>
    <name evidence="1" type="ORF">GB928_026150</name>
</gene>
<dbReference type="Proteomes" id="UP001177080">
    <property type="component" value="Unassembled WGS sequence"/>
</dbReference>
<organism evidence="1 2">
    <name type="scientific">Shinella curvata</name>
    <dbReference type="NCBI Taxonomy" id="1817964"/>
    <lineage>
        <taxon>Bacteria</taxon>
        <taxon>Pseudomonadati</taxon>
        <taxon>Pseudomonadota</taxon>
        <taxon>Alphaproteobacteria</taxon>
        <taxon>Hyphomicrobiales</taxon>
        <taxon>Rhizobiaceae</taxon>
        <taxon>Shinella</taxon>
    </lineage>
</organism>
<dbReference type="RefSeq" id="WP_303278814.1">
    <property type="nucleotide sequence ID" value="NZ_WHSC02000014.1"/>
</dbReference>
<evidence type="ECO:0000313" key="1">
    <source>
        <dbReference type="EMBL" id="MDO6124669.1"/>
    </source>
</evidence>
<protein>
    <submittedName>
        <fullName evidence="1">Uncharacterized protein</fullName>
    </submittedName>
</protein>
<accession>A0ABT8XMV0</accession>
<evidence type="ECO:0000313" key="2">
    <source>
        <dbReference type="Proteomes" id="UP001177080"/>
    </source>
</evidence>
<dbReference type="EMBL" id="WHSC02000014">
    <property type="protein sequence ID" value="MDO6124669.1"/>
    <property type="molecule type" value="Genomic_DNA"/>
</dbReference>
<keyword evidence="2" id="KW-1185">Reference proteome</keyword>
<reference evidence="1" key="1">
    <citation type="submission" date="2022-04" db="EMBL/GenBank/DDBJ databases">
        <title>Shinella lacus sp. nov., a novel member of the genus Shinella from water.</title>
        <authorList>
            <person name="Deng Y."/>
        </authorList>
    </citation>
    <scope>NUCLEOTIDE SEQUENCE</scope>
    <source>
        <strain evidence="1">JCM 31239</strain>
    </source>
</reference>
<proteinExistence type="predicted"/>
<feature type="non-terminal residue" evidence="1">
    <location>
        <position position="1"/>
    </location>
</feature>
<sequence length="82" mass="9472">KSVLNRPDSNPFWRKFSVAGHNFKREIALWHGALEHKESYDRHFMKHDAHELVSGKYDLSKLNQVLDAMVVEVSLLSAADPR</sequence>
<name>A0ABT8XMV0_9HYPH</name>
<comment type="caution">
    <text evidence="1">The sequence shown here is derived from an EMBL/GenBank/DDBJ whole genome shotgun (WGS) entry which is preliminary data.</text>
</comment>